<dbReference type="Proteomes" id="UP000269542">
    <property type="component" value="Chromosome"/>
</dbReference>
<accession>A0A448PDT2</accession>
<gene>
    <name evidence="1" type="ORF">NCTC13354_00798</name>
</gene>
<dbReference type="EMBL" id="LR134476">
    <property type="protein sequence ID" value="VEI13096.1"/>
    <property type="molecule type" value="Genomic_DNA"/>
</dbReference>
<dbReference type="AlphaFoldDB" id="A0A448PDT2"/>
<evidence type="ECO:0008006" key="3">
    <source>
        <dbReference type="Google" id="ProtNLM"/>
    </source>
</evidence>
<evidence type="ECO:0000313" key="1">
    <source>
        <dbReference type="EMBL" id="VEI13096.1"/>
    </source>
</evidence>
<dbReference type="Gene3D" id="3.40.50.1010">
    <property type="entry name" value="5'-nuclease"/>
    <property type="match status" value="1"/>
</dbReference>
<proteinExistence type="predicted"/>
<sequence>MSESRYAFGMYLLIDGENIDATLGVNILKRAPHPEERPRWDRVLNYNPWARGDSSDGSDSQQDTPAPVGLFFMNASQRTAMTFVQALLAIGWQPILLTSDDPNIKIVDAGIQKTLTAIGTHRPGADIIIASHDADYLPYVSDLLAAGHRVAIMCFREYLSVQLAELEDRGLQIIDLEYDVGAFNQTLNRIYPIEIDEFDPLPYL</sequence>
<name>A0A448PDT2_9ACTO</name>
<keyword evidence="2" id="KW-1185">Reference proteome</keyword>
<reference evidence="1 2" key="1">
    <citation type="submission" date="2018-12" db="EMBL/GenBank/DDBJ databases">
        <authorList>
            <consortium name="Pathogen Informatics"/>
        </authorList>
    </citation>
    <scope>NUCLEOTIDE SEQUENCE [LARGE SCALE GENOMIC DNA]</scope>
    <source>
        <strain evidence="1 2">NCTC13354</strain>
    </source>
</reference>
<protein>
    <recommendedName>
        <fullName evidence="3">NYN domain-containing protein</fullName>
    </recommendedName>
</protein>
<organism evidence="1 2">
    <name type="scientific">Trueperella bialowiezensis</name>
    <dbReference type="NCBI Taxonomy" id="312285"/>
    <lineage>
        <taxon>Bacteria</taxon>
        <taxon>Bacillati</taxon>
        <taxon>Actinomycetota</taxon>
        <taxon>Actinomycetes</taxon>
        <taxon>Actinomycetales</taxon>
        <taxon>Actinomycetaceae</taxon>
        <taxon>Trueperella</taxon>
    </lineage>
</organism>
<evidence type="ECO:0000313" key="2">
    <source>
        <dbReference type="Proteomes" id="UP000269542"/>
    </source>
</evidence>
<dbReference type="KEGG" id="tbw:NCTC13354_00798"/>